<feature type="domain" description="Arginyl tRNA synthetase N-terminal" evidence="14">
    <location>
        <begin position="1"/>
        <end position="87"/>
    </location>
</feature>
<dbReference type="EC" id="6.1.1.19" evidence="11"/>
<evidence type="ECO:0000256" key="6">
    <source>
        <dbReference type="ARBA" id="ARBA00022741"/>
    </source>
</evidence>
<keyword evidence="6 11" id="KW-0547">Nucleotide-binding</keyword>
<dbReference type="SMART" id="SM00836">
    <property type="entry name" value="DALR_1"/>
    <property type="match status" value="1"/>
</dbReference>
<dbReference type="SUPFAM" id="SSF47323">
    <property type="entry name" value="Anticodon-binding domain of a subclass of class I aminoacyl-tRNA synthetases"/>
    <property type="match status" value="1"/>
</dbReference>
<dbReference type="PRINTS" id="PR01038">
    <property type="entry name" value="TRNASYNTHARG"/>
</dbReference>
<dbReference type="GO" id="GO:0004814">
    <property type="term" value="F:arginine-tRNA ligase activity"/>
    <property type="evidence" value="ECO:0007669"/>
    <property type="project" value="UniProtKB-UniRule"/>
</dbReference>
<feature type="domain" description="DALR anticodon binding" evidence="13">
    <location>
        <begin position="460"/>
        <end position="576"/>
    </location>
</feature>
<keyword evidence="5 11" id="KW-0436">Ligase</keyword>
<sequence>MNIQALLSDKVTQALIAAGAPADCEPQVRQSAKAQFGDYQANGVMSVAKKLGMPPRQLAEQVLNHLDLAGIASKVEIAGPGFINIFLDPAYLSGLVESAVLNERIGIPQVAPQTIVVDYSAPNVAKEMHVGHLRSTIIGDAAVRTLEFLGHNVIRANHVGDWGTQFGMLIAYLEKQQNENAGEMALADLEGFYREAKKHYDEDEAFAERARNYVVKLQSGDEYCREMWRKLVDITMTQNQITYERLNVTLTRDDVMGESLYNPMLAGIVADLKAKGLAVESEGATVVFLDEYKNKEGEPMGVIIQKKDGGFLYTTTDIACAKYRYETLHADRVLYYIDSRQHQHLMQAWTIVRKAGYVPDSVPLEHHMFGMMLGKDGKPFKTRAGGTVKLSDLLDEALERARRLVAAKNPDMPADELEALANAVGIGAVKYADLSKNRTTDYIFDWDNMLAFEGNTAPYMQYAYTRVLSIFRKAGMEESMLTAPVKITEEREAALAARLLQFEETLTTVAREGTPHVMCAYLYDVAGLFSGFYEHCPILTAESEGVRQSRLKLALLTAKTLKIGLDTLGIQTVERM</sequence>
<dbReference type="InterPro" id="IPR005148">
    <property type="entry name" value="Arg-tRNA-synth_N"/>
</dbReference>
<dbReference type="CDD" id="cd07956">
    <property type="entry name" value="Anticodon_Ia_Arg"/>
    <property type="match status" value="1"/>
</dbReference>
<dbReference type="Pfam" id="PF05746">
    <property type="entry name" value="DALR_1"/>
    <property type="match status" value="1"/>
</dbReference>
<dbReference type="InterPro" id="IPR035684">
    <property type="entry name" value="ArgRS_core"/>
</dbReference>
<evidence type="ECO:0000256" key="5">
    <source>
        <dbReference type="ARBA" id="ARBA00022598"/>
    </source>
</evidence>
<dbReference type="InterPro" id="IPR001278">
    <property type="entry name" value="Arg-tRNA-ligase"/>
</dbReference>
<dbReference type="NCBIfam" id="TIGR00456">
    <property type="entry name" value="argS"/>
    <property type="match status" value="1"/>
</dbReference>
<keyword evidence="9 11" id="KW-0030">Aminoacyl-tRNA synthetase</keyword>
<dbReference type="HAMAP" id="MF_00123">
    <property type="entry name" value="Arg_tRNA_synth"/>
    <property type="match status" value="1"/>
</dbReference>
<evidence type="ECO:0000256" key="1">
    <source>
        <dbReference type="ARBA" id="ARBA00004496"/>
    </source>
</evidence>
<dbReference type="RefSeq" id="WP_002462936.1">
    <property type="nucleotide sequence ID" value="NZ_BAFF01000001.1"/>
</dbReference>
<comment type="similarity">
    <text evidence="2 11 12">Belongs to the class-I aminoacyl-tRNA synthetase family.</text>
</comment>
<keyword evidence="7 11" id="KW-0067">ATP-binding</keyword>
<dbReference type="Pfam" id="PF03485">
    <property type="entry name" value="Arg_tRNA_synt_N"/>
    <property type="match status" value="1"/>
</dbReference>
<dbReference type="GO" id="GO:0005524">
    <property type="term" value="F:ATP binding"/>
    <property type="evidence" value="ECO:0007669"/>
    <property type="project" value="UniProtKB-UniRule"/>
</dbReference>
<comment type="subcellular location">
    <subcellularLocation>
        <location evidence="1 11">Cytoplasm</location>
    </subcellularLocation>
</comment>
<evidence type="ECO:0000256" key="3">
    <source>
        <dbReference type="ARBA" id="ARBA00011245"/>
    </source>
</evidence>
<evidence type="ECO:0000256" key="11">
    <source>
        <dbReference type="HAMAP-Rule" id="MF_00123"/>
    </source>
</evidence>
<comment type="caution">
    <text evidence="15">The sequence shown here is derived from an EMBL/GenBank/DDBJ whole genome shotgun (WGS) entry which is preliminary data.</text>
</comment>
<dbReference type="SUPFAM" id="SSF55190">
    <property type="entry name" value="Arginyl-tRNA synthetase (ArgRS), N-terminal 'additional' domain"/>
    <property type="match status" value="1"/>
</dbReference>
<keyword evidence="4 11" id="KW-0963">Cytoplasm</keyword>
<dbReference type="FunFam" id="1.10.730.10:FF:000001">
    <property type="entry name" value="Arginine--tRNA ligase"/>
    <property type="match status" value="1"/>
</dbReference>
<dbReference type="Gene3D" id="3.40.50.620">
    <property type="entry name" value="HUPs"/>
    <property type="match status" value="1"/>
</dbReference>
<dbReference type="PANTHER" id="PTHR11956">
    <property type="entry name" value="ARGINYL-TRNA SYNTHETASE"/>
    <property type="match status" value="1"/>
</dbReference>
<name>H5UWS8_ATLHE</name>
<evidence type="ECO:0000256" key="2">
    <source>
        <dbReference type="ARBA" id="ARBA00005594"/>
    </source>
</evidence>
<dbReference type="Proteomes" id="UP000010297">
    <property type="component" value="Unassembled WGS sequence"/>
</dbReference>
<dbReference type="AlphaFoldDB" id="H5UWS8"/>
<dbReference type="EMBL" id="BAFF01000001">
    <property type="protein sequence ID" value="GAB50359.1"/>
    <property type="molecule type" value="Genomic_DNA"/>
</dbReference>
<dbReference type="GO" id="GO:0005737">
    <property type="term" value="C:cytoplasm"/>
    <property type="evidence" value="ECO:0007669"/>
    <property type="project" value="UniProtKB-SubCell"/>
</dbReference>
<dbReference type="GO" id="GO:0006420">
    <property type="term" value="P:arginyl-tRNA aminoacylation"/>
    <property type="evidence" value="ECO:0007669"/>
    <property type="project" value="UniProtKB-UniRule"/>
</dbReference>
<dbReference type="FunFam" id="3.40.50.620:FF:000030">
    <property type="entry name" value="Arginine--tRNA ligase"/>
    <property type="match status" value="1"/>
</dbReference>
<dbReference type="InterPro" id="IPR036695">
    <property type="entry name" value="Arg-tRNA-synth_N_sf"/>
</dbReference>
<dbReference type="CDD" id="cd00671">
    <property type="entry name" value="ArgRS_core"/>
    <property type="match status" value="1"/>
</dbReference>
<dbReference type="PROSITE" id="PS00178">
    <property type="entry name" value="AA_TRNA_LIGASE_I"/>
    <property type="match status" value="1"/>
</dbReference>
<dbReference type="Gene3D" id="1.10.730.10">
    <property type="entry name" value="Isoleucyl-tRNA Synthetase, Domain 1"/>
    <property type="match status" value="1"/>
</dbReference>
<dbReference type="Gene3D" id="3.30.1360.70">
    <property type="entry name" value="Arginyl tRNA synthetase N-terminal domain"/>
    <property type="match status" value="1"/>
</dbReference>
<feature type="short sequence motif" description="'HIGH' region" evidence="11">
    <location>
        <begin position="122"/>
        <end position="132"/>
    </location>
</feature>
<dbReference type="GeneID" id="92828995"/>
<evidence type="ECO:0000256" key="7">
    <source>
        <dbReference type="ARBA" id="ARBA00022840"/>
    </source>
</evidence>
<dbReference type="InterPro" id="IPR008909">
    <property type="entry name" value="DALR_anticod-bd"/>
</dbReference>
<evidence type="ECO:0000256" key="8">
    <source>
        <dbReference type="ARBA" id="ARBA00022917"/>
    </source>
</evidence>
<proteinExistence type="inferred from homology"/>
<evidence type="ECO:0000256" key="9">
    <source>
        <dbReference type="ARBA" id="ARBA00023146"/>
    </source>
</evidence>
<organism evidence="15 16">
    <name type="scientific">Atlantibacter hermannii NBRC 105704</name>
    <dbReference type="NCBI Taxonomy" id="1115512"/>
    <lineage>
        <taxon>Bacteria</taxon>
        <taxon>Pseudomonadati</taxon>
        <taxon>Pseudomonadota</taxon>
        <taxon>Gammaproteobacteria</taxon>
        <taxon>Enterobacterales</taxon>
        <taxon>Enterobacteriaceae</taxon>
        <taxon>Atlantibacter</taxon>
    </lineage>
</organism>
<protein>
    <recommendedName>
        <fullName evidence="11">Arginine--tRNA ligase</fullName>
        <ecNumber evidence="11">6.1.1.19</ecNumber>
    </recommendedName>
    <alternativeName>
        <fullName evidence="11">Arginyl-tRNA synthetase</fullName>
        <shortName evidence="11">ArgRS</shortName>
    </alternativeName>
</protein>
<evidence type="ECO:0000259" key="13">
    <source>
        <dbReference type="SMART" id="SM00836"/>
    </source>
</evidence>
<dbReference type="SMART" id="SM01016">
    <property type="entry name" value="Arg_tRNA_synt_N"/>
    <property type="match status" value="1"/>
</dbReference>
<evidence type="ECO:0000259" key="14">
    <source>
        <dbReference type="SMART" id="SM01016"/>
    </source>
</evidence>
<dbReference type="InterPro" id="IPR014729">
    <property type="entry name" value="Rossmann-like_a/b/a_fold"/>
</dbReference>
<dbReference type="Pfam" id="PF00750">
    <property type="entry name" value="tRNA-synt_1d"/>
    <property type="match status" value="1"/>
</dbReference>
<gene>
    <name evidence="11 15" type="primary">argS</name>
    <name evidence="15" type="ORF">EH105704_01_03680</name>
</gene>
<accession>H5UWS8</accession>
<keyword evidence="8 11" id="KW-0648">Protein biosynthesis</keyword>
<comment type="catalytic activity">
    <reaction evidence="10 11">
        <text>tRNA(Arg) + L-arginine + ATP = L-arginyl-tRNA(Arg) + AMP + diphosphate</text>
        <dbReference type="Rhea" id="RHEA:20301"/>
        <dbReference type="Rhea" id="RHEA-COMP:9658"/>
        <dbReference type="Rhea" id="RHEA-COMP:9673"/>
        <dbReference type="ChEBI" id="CHEBI:30616"/>
        <dbReference type="ChEBI" id="CHEBI:32682"/>
        <dbReference type="ChEBI" id="CHEBI:33019"/>
        <dbReference type="ChEBI" id="CHEBI:78442"/>
        <dbReference type="ChEBI" id="CHEBI:78513"/>
        <dbReference type="ChEBI" id="CHEBI:456215"/>
        <dbReference type="EC" id="6.1.1.19"/>
    </reaction>
</comment>
<dbReference type="FunFam" id="3.30.1360.70:FF:000001">
    <property type="entry name" value="Arginine--tRNA ligase"/>
    <property type="match status" value="1"/>
</dbReference>
<evidence type="ECO:0000313" key="15">
    <source>
        <dbReference type="EMBL" id="GAB50359.1"/>
    </source>
</evidence>
<evidence type="ECO:0000313" key="16">
    <source>
        <dbReference type="Proteomes" id="UP000010297"/>
    </source>
</evidence>
<reference evidence="15 16" key="1">
    <citation type="submission" date="2012-02" db="EMBL/GenBank/DDBJ databases">
        <title>Whole genome shotgun sequence of Escherichia hermannii NBRC 105704.</title>
        <authorList>
            <person name="Yoshida I."/>
            <person name="Hosoyama A."/>
            <person name="Tsuchikane K."/>
            <person name="Katsumata H."/>
            <person name="Yamazaki S."/>
            <person name="Fujita N."/>
        </authorList>
    </citation>
    <scope>NUCLEOTIDE SEQUENCE [LARGE SCALE GENOMIC DNA]</scope>
    <source>
        <strain evidence="15 16">NBRC 105704</strain>
    </source>
</reference>
<dbReference type="PANTHER" id="PTHR11956:SF5">
    <property type="entry name" value="ARGININE--TRNA LIGASE, CYTOPLASMIC"/>
    <property type="match status" value="1"/>
</dbReference>
<dbReference type="InterPro" id="IPR009080">
    <property type="entry name" value="tRNAsynth_Ia_anticodon-bd"/>
</dbReference>
<keyword evidence="16" id="KW-1185">Reference proteome</keyword>
<evidence type="ECO:0000256" key="4">
    <source>
        <dbReference type="ARBA" id="ARBA00022490"/>
    </source>
</evidence>
<dbReference type="SUPFAM" id="SSF52374">
    <property type="entry name" value="Nucleotidylyl transferase"/>
    <property type="match status" value="1"/>
</dbReference>
<dbReference type="eggNOG" id="COG0018">
    <property type="taxonomic scope" value="Bacteria"/>
</dbReference>
<comment type="subunit">
    <text evidence="3 11">Monomer.</text>
</comment>
<dbReference type="InterPro" id="IPR001412">
    <property type="entry name" value="aa-tRNA-synth_I_CS"/>
</dbReference>
<evidence type="ECO:0000256" key="10">
    <source>
        <dbReference type="ARBA" id="ARBA00049339"/>
    </source>
</evidence>
<evidence type="ECO:0000256" key="12">
    <source>
        <dbReference type="RuleBase" id="RU363038"/>
    </source>
</evidence>